<evidence type="ECO:0000259" key="3">
    <source>
        <dbReference type="PROSITE" id="PS50837"/>
    </source>
</evidence>
<keyword evidence="2" id="KW-0812">Transmembrane</keyword>
<proteinExistence type="predicted"/>
<feature type="transmembrane region" description="Helical" evidence="2">
    <location>
        <begin position="491"/>
        <end position="510"/>
    </location>
</feature>
<feature type="region of interest" description="Disordered" evidence="1">
    <location>
        <begin position="807"/>
        <end position="841"/>
    </location>
</feature>
<dbReference type="InterPro" id="IPR027417">
    <property type="entry name" value="P-loop_NTPase"/>
</dbReference>
<dbReference type="EMBL" id="JBHMCT010000014">
    <property type="protein sequence ID" value="MFB9557031.1"/>
    <property type="molecule type" value="Genomic_DNA"/>
</dbReference>
<feature type="domain" description="NACHT" evidence="3">
    <location>
        <begin position="194"/>
        <end position="318"/>
    </location>
</feature>
<feature type="region of interest" description="Disordered" evidence="1">
    <location>
        <begin position="967"/>
        <end position="1011"/>
    </location>
</feature>
<organism evidence="4 5">
    <name type="scientific">Streptomyces roseoviridis</name>
    <dbReference type="NCBI Taxonomy" id="67361"/>
    <lineage>
        <taxon>Bacteria</taxon>
        <taxon>Bacillati</taxon>
        <taxon>Actinomycetota</taxon>
        <taxon>Actinomycetes</taxon>
        <taxon>Kitasatosporales</taxon>
        <taxon>Streptomycetaceae</taxon>
        <taxon>Streptomyces</taxon>
    </lineage>
</organism>
<protein>
    <submittedName>
        <fullName evidence="4">NACHT domain-containing protein</fullName>
    </submittedName>
</protein>
<feature type="transmembrane region" description="Helical" evidence="2">
    <location>
        <begin position="640"/>
        <end position="659"/>
    </location>
</feature>
<keyword evidence="5" id="KW-1185">Reference proteome</keyword>
<keyword evidence="2" id="KW-0472">Membrane</keyword>
<comment type="caution">
    <text evidence="4">The sequence shown here is derived from an EMBL/GenBank/DDBJ whole genome shotgun (WGS) entry which is preliminary data.</text>
</comment>
<dbReference type="Pfam" id="PF11259">
    <property type="entry name" value="DUF3060"/>
    <property type="match status" value="1"/>
</dbReference>
<dbReference type="Pfam" id="PF05729">
    <property type="entry name" value="NACHT"/>
    <property type="match status" value="1"/>
</dbReference>
<feature type="transmembrane region" description="Helical" evidence="2">
    <location>
        <begin position="84"/>
        <end position="104"/>
    </location>
</feature>
<feature type="transmembrane region" description="Helical" evidence="2">
    <location>
        <begin position="562"/>
        <end position="581"/>
    </location>
</feature>
<dbReference type="RefSeq" id="WP_345484378.1">
    <property type="nucleotide sequence ID" value="NZ_BAAAWU010000001.1"/>
</dbReference>
<sequence length="1092" mass="115762">MATEPSEDPDGSVNRQPGWTSVFSGNAQVVVQARTIIGQLAFHGSGVDAWPAVAAHAVALALSVVTGLLGWQALDRLGSQKPPALTWLLAAGAVLGLAGTALQLRRARRRWRGYRALDEEYRLNSAAALLAATTKATWEREEQARQLYDPAPLPVRWHWVDRPLTEHAPDARAEPPAAGGGLDDIRHAFRTASNRLVVLGGAGAGKSVLAARFVLDHLRYRRAHDPGEPVAVLLPLSSWNPATTPFERWVAARVVQTCPPLADPGDPDTAVKLYRTGRLLLVLDGLDELPEGARPEVIAALNQRQGATTGPVLLTSRPTEYREATRAHAGSLRPSGVIELAPLAAADLREFLPRTVDPVRDGAEGGSAWRTVLDAPGERGALLGEVLSTPLMVALARAAYGETGASPSELLREDVFPDRDAVEHHLLDQFVTAVYRRGPGPDPATGRPGPQWTAVQARAWLTTLARRLRRLGLREITWWRLTPGVPEAARAALEVLALALALAVTGWLVLGQPPRPERPPPPYVLGCQAVACLAALLTRPFGTPDSGIAPRRITVRGRGRDFAVQGAIAAVVVLPIGWSLHVTPVVLAGLPLLFALRVFVDHAVDVTRAGSPWQLLRSDRLSVLLLAPVHALHGEGPAAVRSWLLAWTALGPLVVVTAWHRTGGHDTVGPLIWAVAAAGSLVSLALLGVAASAWWAFTATRVALATTGRLPWALGAFLEDAHDRGVLRQAGGVYEFRHARLQERLAGRPATEPAEPGRVPLPPSWVNLAAVPAALAVLMGTSLTPGAPGPYTSEELGCPRLDVPTGYVQRSAERSSPDRYSCSWESRTDTASAPLDRSGPLPVPDSRYVGSSFLNLFVEVVRPKTSRSAVEVAAELFAVMSDRWGAHRVRGPGQEAAVSGPGTPSYALVRVENVIVVAQTGDSRRACIDTTDDVALAQAAAALRHLGISDGAPPAGVSSTPWCEASLDADDQAAPPPAPTPSPAPAPSGPPEASPVPTELRIDTDGGRRSHHCRGGAVEIHADEVSLTLTGSCDGVYVYGEGNAVWVRKADTVRLTGRRNTVWCQEPASEVHDLSGVAHGEPPTGMLLGCGP</sequence>
<feature type="transmembrane region" description="Helical" evidence="2">
    <location>
        <begin position="671"/>
        <end position="697"/>
    </location>
</feature>
<dbReference type="Gene3D" id="3.40.50.300">
    <property type="entry name" value="P-loop containing nucleotide triphosphate hydrolases"/>
    <property type="match status" value="1"/>
</dbReference>
<evidence type="ECO:0000313" key="4">
    <source>
        <dbReference type="EMBL" id="MFB9557031.1"/>
    </source>
</evidence>
<feature type="compositionally biased region" description="Pro residues" evidence="1">
    <location>
        <begin position="974"/>
        <end position="994"/>
    </location>
</feature>
<name>A0ABV5QU16_9ACTN</name>
<dbReference type="InterPro" id="IPR007111">
    <property type="entry name" value="NACHT_NTPase"/>
</dbReference>
<evidence type="ECO:0000256" key="2">
    <source>
        <dbReference type="SAM" id="Phobius"/>
    </source>
</evidence>
<gene>
    <name evidence="4" type="ORF">ACFFTP_22925</name>
</gene>
<evidence type="ECO:0000313" key="5">
    <source>
        <dbReference type="Proteomes" id="UP001589716"/>
    </source>
</evidence>
<reference evidence="4 5" key="1">
    <citation type="submission" date="2024-09" db="EMBL/GenBank/DDBJ databases">
        <authorList>
            <person name="Sun Q."/>
            <person name="Mori K."/>
        </authorList>
    </citation>
    <scope>NUCLEOTIDE SEQUENCE [LARGE SCALE GENOMIC DNA]</scope>
    <source>
        <strain evidence="4 5">JCM 4414</strain>
    </source>
</reference>
<dbReference type="PROSITE" id="PS50837">
    <property type="entry name" value="NACHT"/>
    <property type="match status" value="1"/>
</dbReference>
<accession>A0ABV5QU16</accession>
<dbReference type="Proteomes" id="UP001589716">
    <property type="component" value="Unassembled WGS sequence"/>
</dbReference>
<evidence type="ECO:0000256" key="1">
    <source>
        <dbReference type="SAM" id="MobiDB-lite"/>
    </source>
</evidence>
<keyword evidence="2" id="KW-1133">Transmembrane helix</keyword>
<dbReference type="InterPro" id="IPR021417">
    <property type="entry name" value="DUF3060"/>
</dbReference>
<feature type="transmembrane region" description="Helical" evidence="2">
    <location>
        <begin position="49"/>
        <end position="72"/>
    </location>
</feature>